<dbReference type="PANTHER" id="PTHR28026">
    <property type="entry name" value="DUF962 DOMAIN PROTEIN (AFU_ORTHOLOGUE AFUA_8G05310)"/>
    <property type="match status" value="1"/>
</dbReference>
<reference evidence="2 3" key="1">
    <citation type="submission" date="2023-08" db="EMBL/GenBank/DDBJ databases">
        <title>Rhodoferax potami sp. nov. and Rhodoferax mekongensis sp. nov., isolated from the Mekong River in Thailand.</title>
        <authorList>
            <person name="Kitikhun S."/>
            <person name="Charoenyingcharoen P."/>
            <person name="Siriarchawattana P."/>
            <person name="Likhitrattanapisal S."/>
            <person name="Nilsakha T."/>
            <person name="Chanpet A."/>
            <person name="Rattanawaree P."/>
            <person name="Ingsriswang S."/>
        </authorList>
    </citation>
    <scope>NUCLEOTIDE SEQUENCE [LARGE SCALE GENOMIC DNA]</scope>
    <source>
        <strain evidence="2 3">TBRC 17660</strain>
    </source>
</reference>
<dbReference type="Pfam" id="PF06127">
    <property type="entry name" value="Mpo1-like"/>
    <property type="match status" value="1"/>
</dbReference>
<evidence type="ECO:0000313" key="2">
    <source>
        <dbReference type="EMBL" id="MDT7519033.1"/>
    </source>
</evidence>
<comment type="caution">
    <text evidence="2">The sequence shown here is derived from an EMBL/GenBank/DDBJ whole genome shotgun (WGS) entry which is preliminary data.</text>
</comment>
<feature type="transmembrane region" description="Helical" evidence="1">
    <location>
        <begin position="72"/>
        <end position="92"/>
    </location>
</feature>
<sequence>MKTLTDHLTQYAAYHQDSRNVVTHFVGIPMIVLAVTILLSRPQWSAAGLHLSPAVLVALGSTWFYTRLDARFGVAMAVLLAAALAASQWFAAQSTSVWLGWGIGLFVVGWAFQFVGHYYEGKKPAFVDDLIGLLVGPLFLVAEVAFHWNMRTEVRDEIRRRLSAAPAATGLAA</sequence>
<protein>
    <submittedName>
        <fullName evidence="2">DUF962 domain-containing protein</fullName>
    </submittedName>
</protein>
<keyword evidence="1" id="KW-1133">Transmembrane helix</keyword>
<keyword evidence="1" id="KW-0472">Membrane</keyword>
<accession>A0ABU3KNI4</accession>
<dbReference type="PANTHER" id="PTHR28026:SF9">
    <property type="entry name" value="2-HYDROXY-PALMITIC ACID DIOXYGENASE MPO1"/>
    <property type="match status" value="1"/>
</dbReference>
<name>A0ABU3KNI4_9BURK</name>
<dbReference type="EMBL" id="JAVBIK010000001">
    <property type="protein sequence ID" value="MDT7519033.1"/>
    <property type="molecule type" value="Genomic_DNA"/>
</dbReference>
<organism evidence="2 3">
    <name type="scientific">Rhodoferax potami</name>
    <dbReference type="NCBI Taxonomy" id="3068338"/>
    <lineage>
        <taxon>Bacteria</taxon>
        <taxon>Pseudomonadati</taxon>
        <taxon>Pseudomonadota</taxon>
        <taxon>Betaproteobacteria</taxon>
        <taxon>Burkholderiales</taxon>
        <taxon>Comamonadaceae</taxon>
        <taxon>Rhodoferax</taxon>
    </lineage>
</organism>
<feature type="transmembrane region" description="Helical" evidence="1">
    <location>
        <begin position="21"/>
        <end position="40"/>
    </location>
</feature>
<feature type="transmembrane region" description="Helical" evidence="1">
    <location>
        <begin position="98"/>
        <end position="118"/>
    </location>
</feature>
<proteinExistence type="predicted"/>
<gene>
    <name evidence="2" type="ORF">RAE19_09960</name>
</gene>
<evidence type="ECO:0000256" key="1">
    <source>
        <dbReference type="SAM" id="Phobius"/>
    </source>
</evidence>
<feature type="transmembrane region" description="Helical" evidence="1">
    <location>
        <begin position="130"/>
        <end position="148"/>
    </location>
</feature>
<dbReference type="Proteomes" id="UP001321700">
    <property type="component" value="Unassembled WGS sequence"/>
</dbReference>
<keyword evidence="3" id="KW-1185">Reference proteome</keyword>
<keyword evidence="1" id="KW-0812">Transmembrane</keyword>
<dbReference type="InterPro" id="IPR009305">
    <property type="entry name" value="Mpo1-like"/>
</dbReference>
<dbReference type="RefSeq" id="WP_313874742.1">
    <property type="nucleotide sequence ID" value="NZ_JAVBIK010000001.1"/>
</dbReference>
<evidence type="ECO:0000313" key="3">
    <source>
        <dbReference type="Proteomes" id="UP001321700"/>
    </source>
</evidence>